<dbReference type="Gene3D" id="3.40.50.300">
    <property type="entry name" value="P-loop containing nucleotide triphosphate hydrolases"/>
    <property type="match status" value="1"/>
</dbReference>
<dbReference type="EMBL" id="FJOG01000002">
    <property type="protein sequence ID" value="CZR52081.1"/>
    <property type="molecule type" value="Genomic_DNA"/>
</dbReference>
<dbReference type="AlphaFoldDB" id="A0A1L7WH27"/>
<gene>
    <name evidence="3" type="ORF">PAC_01958</name>
</gene>
<evidence type="ECO:0000313" key="4">
    <source>
        <dbReference type="Proteomes" id="UP000184330"/>
    </source>
</evidence>
<dbReference type="STRING" id="576137.A0A1L7WH27"/>
<name>A0A1L7WH27_9HELO</name>
<evidence type="ECO:0000259" key="2">
    <source>
        <dbReference type="Pfam" id="PF06985"/>
    </source>
</evidence>
<feature type="compositionally biased region" description="Acidic residues" evidence="1">
    <location>
        <begin position="591"/>
        <end position="605"/>
    </location>
</feature>
<sequence length="974" mass="110747">MRLLQFNDDGDVSLTEFFEDGIPEYAILSHRWEAGEVTFKDLTDGTSKGKAGYGKIQFCGQQARRDELEYFWVDTCCIDKSSSAELSEAINSMFRWYQKAARCYVYLSDVVIRKRKATDTSAECTWESDFRASKWFTRGWTLQELLAPRSVEFFSQEGERLGDKRTLEQQIHEITGIPATALQEEPLSQFDIDERFSWATSRQTTRREDKAYSLFGIFDVQMPLLYGEGEVKAFQRLREAIDKPLKDRPETPPNPSIVIPFSRDADFVEREILDQIRQKCAVSGSRTALVGLGGVGKSQLAIEYAYRTRDRSPQTWVFWVHASNATRLEESFRHIADCVKISGRKNPQADIFQLVHDRLCDEKRGKWALILDNVDDASFLVEARRTEREGQPSGIESAKSRSLMSYLPQCPHGSILITTRSEDEALSLVEQRNIITIEPMSSEDALKLFETKLVGNNDGSDNGDVAAELLVALELMPLAIVQAAAYISRRTPRYSVREYLQSFRESDRKRTSLLDYNGKQLRRDREAKNSIIVTWQISFDHIRKIRPSAADLLSLMSFFDRQGIPDILLQNRSEQITSRQDEKQCTNGDDSCVDNDTGDSDDEDSSASQSSMSDRFEEDISVLRNYSFISVNANGTTFEMHGLVQLAMRKWLEANGQMERWKHQSIKNLDAELPTGEYENWERCQALFPHAQSAAAQKPKGSDSLTGWASVLYKAAWYAIRIGKVVEAESMLIQAMKVRKKILGVEHSDTLEGMGIVGLAYRLNGRWDDAERLEVKVMETFKTKLGVDHPDTLTSMANLASTYRNQGRWDDAEKLFVQVMETFKTKLGVDHPSTLTSMANLATTLWNQGRWDDAEKLFVQVMETRKTKLGVDHPSTLTSMANLASTLWNQGRWDDAEKLSVQVMETRKTKLGVDHPDTLTSMNNLAFAWKGNGKEIEAIRLMEDCVRGRKRSLGINHPDFISSCTALDTWKAEQ</sequence>
<dbReference type="SUPFAM" id="SSF52540">
    <property type="entry name" value="P-loop containing nucleoside triphosphate hydrolases"/>
    <property type="match status" value="1"/>
</dbReference>
<dbReference type="PANTHER" id="PTHR10622:SF11">
    <property type="entry name" value="HET-DOMAIN-CONTAINING PROTEIN"/>
    <property type="match status" value="1"/>
</dbReference>
<dbReference type="PANTHER" id="PTHR10622">
    <property type="entry name" value="HET DOMAIN-CONTAINING PROTEIN"/>
    <property type="match status" value="1"/>
</dbReference>
<dbReference type="SUPFAM" id="SSF48452">
    <property type="entry name" value="TPR-like"/>
    <property type="match status" value="2"/>
</dbReference>
<reference evidence="3 4" key="1">
    <citation type="submission" date="2016-03" db="EMBL/GenBank/DDBJ databases">
        <authorList>
            <person name="Ploux O."/>
        </authorList>
    </citation>
    <scope>NUCLEOTIDE SEQUENCE [LARGE SCALE GENOMIC DNA]</scope>
    <source>
        <strain evidence="3 4">UAMH 11012</strain>
    </source>
</reference>
<keyword evidence="4" id="KW-1185">Reference proteome</keyword>
<dbReference type="Pfam" id="PF13374">
    <property type="entry name" value="TPR_10"/>
    <property type="match status" value="4"/>
</dbReference>
<dbReference type="InterPro" id="IPR010730">
    <property type="entry name" value="HET"/>
</dbReference>
<feature type="region of interest" description="Disordered" evidence="1">
    <location>
        <begin position="575"/>
        <end position="613"/>
    </location>
</feature>
<organism evidence="3 4">
    <name type="scientific">Phialocephala subalpina</name>
    <dbReference type="NCBI Taxonomy" id="576137"/>
    <lineage>
        <taxon>Eukaryota</taxon>
        <taxon>Fungi</taxon>
        <taxon>Dikarya</taxon>
        <taxon>Ascomycota</taxon>
        <taxon>Pezizomycotina</taxon>
        <taxon>Leotiomycetes</taxon>
        <taxon>Helotiales</taxon>
        <taxon>Mollisiaceae</taxon>
        <taxon>Phialocephala</taxon>
        <taxon>Phialocephala fortinii species complex</taxon>
    </lineage>
</organism>
<proteinExistence type="predicted"/>
<dbReference type="InterPro" id="IPR027417">
    <property type="entry name" value="P-loop_NTPase"/>
</dbReference>
<dbReference type="Gene3D" id="1.25.40.10">
    <property type="entry name" value="Tetratricopeptide repeat domain"/>
    <property type="match status" value="2"/>
</dbReference>
<dbReference type="Proteomes" id="UP000184330">
    <property type="component" value="Unassembled WGS sequence"/>
</dbReference>
<evidence type="ECO:0000313" key="3">
    <source>
        <dbReference type="EMBL" id="CZR52081.1"/>
    </source>
</evidence>
<protein>
    <submittedName>
        <fullName evidence="3">Related to kinesin light chain</fullName>
    </submittedName>
</protein>
<dbReference type="OrthoDB" id="1658288at2759"/>
<feature type="domain" description="Heterokaryon incompatibility" evidence="2">
    <location>
        <begin position="25"/>
        <end position="109"/>
    </location>
</feature>
<dbReference type="InterPro" id="IPR011990">
    <property type="entry name" value="TPR-like_helical_dom_sf"/>
</dbReference>
<accession>A0A1L7WH27</accession>
<dbReference type="Pfam" id="PF13424">
    <property type="entry name" value="TPR_12"/>
    <property type="match status" value="1"/>
</dbReference>
<evidence type="ECO:0000256" key="1">
    <source>
        <dbReference type="SAM" id="MobiDB-lite"/>
    </source>
</evidence>
<dbReference type="Pfam" id="PF06985">
    <property type="entry name" value="HET"/>
    <property type="match status" value="1"/>
</dbReference>